<sequence>MHRIGLANSISRNEGNDPKEALRFALDHGFEVIQIVVGRNVRKNMENREDIFLSEVRNKGTELVCHEGNNITSEIKIYRQLLKGQKKKRVVIHHSERNSKKIDKLTPEFTPLLENYHSGIERDEIEDWLSSLKLYEKVGPVLDVPRFFNRVNSMEEVVRRKDVLTKVFGEITSLERPIHLRFVDRKLEAKDRTWRALGEGVVPFEEFVTEPLAETGILEFEEKRKVLRSRDRLEKLI</sequence>
<name>A0A133V930_9EURY</name>
<dbReference type="AlphaFoldDB" id="A0A133V930"/>
<evidence type="ECO:0000313" key="2">
    <source>
        <dbReference type="Proteomes" id="UP000070405"/>
    </source>
</evidence>
<dbReference type="SUPFAM" id="SSF51658">
    <property type="entry name" value="Xylose isomerase-like"/>
    <property type="match status" value="1"/>
</dbReference>
<dbReference type="Proteomes" id="UP000070405">
    <property type="component" value="Unassembled WGS sequence"/>
</dbReference>
<dbReference type="InterPro" id="IPR036237">
    <property type="entry name" value="Xyl_isomerase-like_sf"/>
</dbReference>
<reference evidence="1 2" key="1">
    <citation type="journal article" date="2016" name="Sci. Rep.">
        <title>Metabolic traits of an uncultured archaeal lineage -MSBL1- from brine pools of the Red Sea.</title>
        <authorList>
            <person name="Mwirichia R."/>
            <person name="Alam I."/>
            <person name="Rashid M."/>
            <person name="Vinu M."/>
            <person name="Ba-Alawi W."/>
            <person name="Anthony Kamau A."/>
            <person name="Kamanda Ngugi D."/>
            <person name="Goker M."/>
            <person name="Klenk H.P."/>
            <person name="Bajic V."/>
            <person name="Stingl U."/>
        </authorList>
    </citation>
    <scope>NUCLEOTIDE SEQUENCE [LARGE SCALE GENOMIC DNA]</scope>
    <source>
        <strain evidence="1">SCGC-AAA261G05</strain>
    </source>
</reference>
<proteinExistence type="predicted"/>
<evidence type="ECO:0000313" key="1">
    <source>
        <dbReference type="EMBL" id="KXB02946.1"/>
    </source>
</evidence>
<evidence type="ECO:0008006" key="3">
    <source>
        <dbReference type="Google" id="ProtNLM"/>
    </source>
</evidence>
<accession>A0A133V930</accession>
<gene>
    <name evidence="1" type="ORF">AKJ47_03090</name>
</gene>
<protein>
    <recommendedName>
        <fullName evidence="3">Xylose isomerase-like TIM barrel domain-containing protein</fullName>
    </recommendedName>
</protein>
<organism evidence="1 2">
    <name type="scientific">candidate division MSBL1 archaeon SCGC-AAA261G05</name>
    <dbReference type="NCBI Taxonomy" id="1698276"/>
    <lineage>
        <taxon>Archaea</taxon>
        <taxon>Methanobacteriati</taxon>
        <taxon>Methanobacteriota</taxon>
        <taxon>candidate division MSBL1</taxon>
    </lineage>
</organism>
<comment type="caution">
    <text evidence="1">The sequence shown here is derived from an EMBL/GenBank/DDBJ whole genome shotgun (WGS) entry which is preliminary data.</text>
</comment>
<dbReference type="EMBL" id="LHYA01000054">
    <property type="protein sequence ID" value="KXB02946.1"/>
    <property type="molecule type" value="Genomic_DNA"/>
</dbReference>
<keyword evidence="2" id="KW-1185">Reference proteome</keyword>